<dbReference type="NCBIfam" id="TIGR03544">
    <property type="entry name" value="DivI1A_domain"/>
    <property type="match status" value="1"/>
</dbReference>
<evidence type="ECO:0000313" key="2">
    <source>
        <dbReference type="EMBL" id="GGA26246.1"/>
    </source>
</evidence>
<evidence type="ECO:0000256" key="1">
    <source>
        <dbReference type="SAM" id="MobiDB-lite"/>
    </source>
</evidence>
<organism evidence="2 3">
    <name type="scientific">Sediminivirga luteola</name>
    <dbReference type="NCBI Taxonomy" id="1774748"/>
    <lineage>
        <taxon>Bacteria</taxon>
        <taxon>Bacillati</taxon>
        <taxon>Actinomycetota</taxon>
        <taxon>Actinomycetes</taxon>
        <taxon>Micrococcales</taxon>
        <taxon>Brevibacteriaceae</taxon>
        <taxon>Sediminivirga</taxon>
    </lineage>
</organism>
<dbReference type="RefSeq" id="WP_229745236.1">
    <property type="nucleotide sequence ID" value="NZ_BMFY01000018.1"/>
</dbReference>
<dbReference type="NCBIfam" id="TIGR03543">
    <property type="entry name" value="divI1A_rptt_fam"/>
    <property type="match status" value="1"/>
</dbReference>
<dbReference type="Proteomes" id="UP000616114">
    <property type="component" value="Unassembled WGS sequence"/>
</dbReference>
<gene>
    <name evidence="2" type="ORF">GCM10011333_31440</name>
</gene>
<feature type="region of interest" description="Disordered" evidence="1">
    <location>
        <begin position="1"/>
        <end position="20"/>
    </location>
</feature>
<keyword evidence="3" id="KW-1185">Reference proteome</keyword>
<name>A0A8J2U0Z3_9MICO</name>
<dbReference type="Gene3D" id="6.10.250.660">
    <property type="match status" value="1"/>
</dbReference>
<dbReference type="InterPro" id="IPR019933">
    <property type="entry name" value="DivIVA_domain"/>
</dbReference>
<dbReference type="InterPro" id="IPR019932">
    <property type="entry name" value="CHP03543"/>
</dbReference>
<sequence>MATESGRTFPRMTGLRTGYDPEQVDSFFKRAKESFDRDQPQPGDLDARAVRTVGFDLVRGGYHVAVVDAALDRLEDTFAKKARDRMISRVGKDAWMQELSRAAASLRGRLTRPEGERFKRAGRREYGYDIVQVDELCNRINRYFTAGEAMSVDEVRRVIFKSRRGRRGYDEDQVDAFLDRVVDVMSSVD</sequence>
<evidence type="ECO:0000313" key="3">
    <source>
        <dbReference type="Proteomes" id="UP000616114"/>
    </source>
</evidence>
<comment type="caution">
    <text evidence="2">The sequence shown here is derived from an EMBL/GenBank/DDBJ whole genome shotgun (WGS) entry which is preliminary data.</text>
</comment>
<protein>
    <submittedName>
        <fullName evidence="2">DivIVA domain-containing protein</fullName>
    </submittedName>
</protein>
<dbReference type="AlphaFoldDB" id="A0A8J2U0Z3"/>
<proteinExistence type="predicted"/>
<reference evidence="2" key="2">
    <citation type="submission" date="2020-09" db="EMBL/GenBank/DDBJ databases">
        <authorList>
            <person name="Sun Q."/>
            <person name="Zhou Y."/>
        </authorList>
    </citation>
    <scope>NUCLEOTIDE SEQUENCE</scope>
    <source>
        <strain evidence="2">CGMCC 1.12785</strain>
    </source>
</reference>
<reference evidence="2" key="1">
    <citation type="journal article" date="2014" name="Int. J. Syst. Evol. Microbiol.">
        <title>Complete genome sequence of Corynebacterium casei LMG S-19264T (=DSM 44701T), isolated from a smear-ripened cheese.</title>
        <authorList>
            <consortium name="US DOE Joint Genome Institute (JGI-PGF)"/>
            <person name="Walter F."/>
            <person name="Albersmeier A."/>
            <person name="Kalinowski J."/>
            <person name="Ruckert C."/>
        </authorList>
    </citation>
    <scope>NUCLEOTIDE SEQUENCE</scope>
    <source>
        <strain evidence="2">CGMCC 1.12785</strain>
    </source>
</reference>
<dbReference type="EMBL" id="BMFY01000018">
    <property type="protein sequence ID" value="GGA26246.1"/>
    <property type="molecule type" value="Genomic_DNA"/>
</dbReference>
<accession>A0A8J2U0Z3</accession>